<evidence type="ECO:0000313" key="2">
    <source>
        <dbReference type="EMBL" id="CAE0107036.1"/>
    </source>
</evidence>
<reference evidence="2" key="1">
    <citation type="submission" date="2021-01" db="EMBL/GenBank/DDBJ databases">
        <authorList>
            <person name="Corre E."/>
            <person name="Pelletier E."/>
            <person name="Niang G."/>
            <person name="Scheremetjew M."/>
            <person name="Finn R."/>
            <person name="Kale V."/>
            <person name="Holt S."/>
            <person name="Cochrane G."/>
            <person name="Meng A."/>
            <person name="Brown T."/>
            <person name="Cohen L."/>
        </authorList>
    </citation>
    <scope>NUCLEOTIDE SEQUENCE</scope>
    <source>
        <strain evidence="2">CCMP281</strain>
    </source>
</reference>
<feature type="region of interest" description="Disordered" evidence="1">
    <location>
        <begin position="219"/>
        <end position="291"/>
    </location>
</feature>
<feature type="compositionally biased region" description="Basic and acidic residues" evidence="1">
    <location>
        <begin position="60"/>
        <end position="70"/>
    </location>
</feature>
<organism evidence="2">
    <name type="scientific">Haptolina ericina</name>
    <dbReference type="NCBI Taxonomy" id="156174"/>
    <lineage>
        <taxon>Eukaryota</taxon>
        <taxon>Haptista</taxon>
        <taxon>Haptophyta</taxon>
        <taxon>Prymnesiophyceae</taxon>
        <taxon>Prymnesiales</taxon>
        <taxon>Prymnesiaceae</taxon>
        <taxon>Haptolina</taxon>
    </lineage>
</organism>
<dbReference type="EMBL" id="HBHX01013794">
    <property type="protein sequence ID" value="CAE0107036.1"/>
    <property type="molecule type" value="Transcribed_RNA"/>
</dbReference>
<dbReference type="AlphaFoldDB" id="A0A7S3AJT9"/>
<feature type="region of interest" description="Disordered" evidence="1">
    <location>
        <begin position="126"/>
        <end position="145"/>
    </location>
</feature>
<sequence length="291" mass="30264">MSLYFLVGRASKALREAKQMLADGQLPALPPPAPPQPVAQPEPELPPPAVAPHAGSSSDAMERQPLRSDEANDGTADVDDDAGGDGSEEADVAELELSTTSRTKSYFARGIAAGAASMRSLLGGDPKMRADSASGAGGGKPWGDEDFDAAEMAAVTGGDVWLARDEMMGLTAQAFGGDLSIERTVSSLATKAFSRFGSFQKGPNAQSAARARVVREQLRHAQEGARLPTESDKDEEEESRDESGIATLPTVLPVVSAAPNRPLLQTRSDQAIVGRSDSVRSTGGSLVHAAV</sequence>
<proteinExistence type="predicted"/>
<accession>A0A7S3AJT9</accession>
<feature type="region of interest" description="Disordered" evidence="1">
    <location>
        <begin position="21"/>
        <end position="98"/>
    </location>
</feature>
<feature type="compositionally biased region" description="Pro residues" evidence="1">
    <location>
        <begin position="28"/>
        <end position="50"/>
    </location>
</feature>
<protein>
    <submittedName>
        <fullName evidence="2">Uncharacterized protein</fullName>
    </submittedName>
</protein>
<name>A0A7S3AJT9_9EUKA</name>
<evidence type="ECO:0000256" key="1">
    <source>
        <dbReference type="SAM" id="MobiDB-lite"/>
    </source>
</evidence>
<feature type="compositionally biased region" description="Acidic residues" evidence="1">
    <location>
        <begin position="76"/>
        <end position="94"/>
    </location>
</feature>
<gene>
    <name evidence="2" type="ORF">HERI1096_LOCUS7695</name>
</gene>